<comment type="caution">
    <text evidence="1">The sequence shown here is derived from an EMBL/GenBank/DDBJ whole genome shotgun (WGS) entry which is preliminary data.</text>
</comment>
<dbReference type="SUPFAM" id="SSF69118">
    <property type="entry name" value="AhpD-like"/>
    <property type="match status" value="1"/>
</dbReference>
<accession>A0A7C3FZ24</accession>
<proteinExistence type="predicted"/>
<dbReference type="InterPro" id="IPR029032">
    <property type="entry name" value="AhpD-like"/>
</dbReference>
<gene>
    <name evidence="1" type="ORF">ENJ46_00885</name>
</gene>
<dbReference type="PANTHER" id="PTHR35446:SF3">
    <property type="entry name" value="CMD DOMAIN-CONTAINING PROTEIN"/>
    <property type="match status" value="1"/>
</dbReference>
<evidence type="ECO:0000313" key="1">
    <source>
        <dbReference type="EMBL" id="HFB54451.1"/>
    </source>
</evidence>
<organism evidence="1">
    <name type="scientific">Hellea balneolensis</name>
    <dbReference type="NCBI Taxonomy" id="287478"/>
    <lineage>
        <taxon>Bacteria</taxon>
        <taxon>Pseudomonadati</taxon>
        <taxon>Pseudomonadota</taxon>
        <taxon>Alphaproteobacteria</taxon>
        <taxon>Maricaulales</taxon>
        <taxon>Robiginitomaculaceae</taxon>
        <taxon>Hellea</taxon>
    </lineage>
</organism>
<dbReference type="EMBL" id="DRMN01000060">
    <property type="protein sequence ID" value="HFB54451.1"/>
    <property type="molecule type" value="Genomic_DNA"/>
</dbReference>
<sequence length="189" mass="20972">MSHNKLTLEAVSTDSADPMAKTILENTQKTLGFVPNMYSYFANSPALLKSYTDTYTLFRNNTDFNGVEQEVVFLTISRENACHYCMAAHSFVADNMTHVPTEVTEAIRDNTPLPDAKLNALSELTKAIVVKRGNIDKTDVENFTSAGYTETQILDVIVALSAKIISNYTNHIFHTPIDDVFAGRAWDAP</sequence>
<reference evidence="1" key="1">
    <citation type="journal article" date="2020" name="mSystems">
        <title>Genome- and Community-Level Interaction Insights into Carbon Utilization and Element Cycling Functions of Hydrothermarchaeota in Hydrothermal Sediment.</title>
        <authorList>
            <person name="Zhou Z."/>
            <person name="Liu Y."/>
            <person name="Xu W."/>
            <person name="Pan J."/>
            <person name="Luo Z.H."/>
            <person name="Li M."/>
        </authorList>
    </citation>
    <scope>NUCLEOTIDE SEQUENCE [LARGE SCALE GENOMIC DNA]</scope>
    <source>
        <strain evidence="1">HyVt-489</strain>
    </source>
</reference>
<dbReference type="PANTHER" id="PTHR35446">
    <property type="entry name" value="SI:CH211-175M2.5"/>
    <property type="match status" value="1"/>
</dbReference>
<dbReference type="Gene3D" id="1.20.1290.10">
    <property type="entry name" value="AhpD-like"/>
    <property type="match status" value="1"/>
</dbReference>
<name>A0A7C3FZ24_9PROT</name>
<dbReference type="Proteomes" id="UP000886042">
    <property type="component" value="Unassembled WGS sequence"/>
</dbReference>
<protein>
    <submittedName>
        <fullName evidence="1">Carboxymuconolactone decarboxylase family protein</fullName>
    </submittedName>
</protein>
<dbReference type="AlphaFoldDB" id="A0A7C3FZ24"/>